<protein>
    <submittedName>
        <fullName evidence="2">GNAT family N-acetyltransferase</fullName>
    </submittedName>
</protein>
<reference evidence="2 3" key="1">
    <citation type="submission" date="2023-03" db="EMBL/GenBank/DDBJ databases">
        <title>Host association and intracellularity evolved multiple times independently in the Rickettsiales.</title>
        <authorList>
            <person name="Castelli M."/>
            <person name="Nardi T."/>
            <person name="Gammuto L."/>
            <person name="Bellinzona G."/>
            <person name="Sabaneyeva E."/>
            <person name="Potekhin A."/>
            <person name="Serra V."/>
            <person name="Petroni G."/>
            <person name="Sassera D."/>
        </authorList>
    </citation>
    <scope>NUCLEOTIDE SEQUENCE [LARGE SCALE GENOMIC DNA]</scope>
    <source>
        <strain evidence="2 3">Sr 2-6</strain>
    </source>
</reference>
<organism evidence="2 3">
    <name type="scientific">Candidatus Megaera venefica</name>
    <dbReference type="NCBI Taxonomy" id="2055910"/>
    <lineage>
        <taxon>Bacteria</taxon>
        <taxon>Pseudomonadati</taxon>
        <taxon>Pseudomonadota</taxon>
        <taxon>Alphaproteobacteria</taxon>
        <taxon>Rickettsiales</taxon>
        <taxon>Rickettsiaceae</taxon>
        <taxon>Candidatus Megaera</taxon>
    </lineage>
</organism>
<feature type="domain" description="N-acetyltransferase" evidence="1">
    <location>
        <begin position="7"/>
        <end position="155"/>
    </location>
</feature>
<proteinExistence type="predicted"/>
<dbReference type="Pfam" id="PF13302">
    <property type="entry name" value="Acetyltransf_3"/>
    <property type="match status" value="1"/>
</dbReference>
<dbReference type="PANTHER" id="PTHR43415:SF3">
    <property type="entry name" value="GNAT-FAMILY ACETYLTRANSFERASE"/>
    <property type="match status" value="1"/>
</dbReference>
<evidence type="ECO:0000259" key="1">
    <source>
        <dbReference type="PROSITE" id="PS51186"/>
    </source>
</evidence>
<dbReference type="SUPFAM" id="SSF55729">
    <property type="entry name" value="Acyl-CoA N-acyltransferases (Nat)"/>
    <property type="match status" value="1"/>
</dbReference>
<accession>A0ABU5NDN0</accession>
<gene>
    <name evidence="2" type="ORF">Megvenef_01268</name>
</gene>
<keyword evidence="3" id="KW-1185">Reference proteome</keyword>
<dbReference type="EMBL" id="JARJFB010000109">
    <property type="protein sequence ID" value="MEA0971293.1"/>
    <property type="molecule type" value="Genomic_DNA"/>
</dbReference>
<dbReference type="InterPro" id="IPR000182">
    <property type="entry name" value="GNAT_dom"/>
</dbReference>
<evidence type="ECO:0000313" key="3">
    <source>
        <dbReference type="Proteomes" id="UP001291687"/>
    </source>
</evidence>
<comment type="caution">
    <text evidence="2">The sequence shown here is derived from an EMBL/GenBank/DDBJ whole genome shotgun (WGS) entry which is preliminary data.</text>
</comment>
<dbReference type="InterPro" id="IPR016181">
    <property type="entry name" value="Acyl_CoA_acyltransferase"/>
</dbReference>
<dbReference type="Proteomes" id="UP001291687">
    <property type="component" value="Unassembled WGS sequence"/>
</dbReference>
<name>A0ABU5NDN0_9RICK</name>
<dbReference type="PANTHER" id="PTHR43415">
    <property type="entry name" value="SPERMIDINE N(1)-ACETYLTRANSFERASE"/>
    <property type="match status" value="1"/>
</dbReference>
<sequence length="174" mass="20634">MILGTNIDLRPVEIDDAAFILSLRLDPELNQYLSQVENDLDKQREWIKSHRLYSKDFYFIIQNKTQKPVGTIRVYDIQDSVFCWGSWIIIPEARKYASFESVFLLYRFVFFGLGLNKTDFDVRKKNKKAVDFYQRFGATIFGETDLDYLMTYTKNTFLERQDEYKVVIDKITAS</sequence>
<dbReference type="Gene3D" id="3.40.630.30">
    <property type="match status" value="1"/>
</dbReference>
<dbReference type="PROSITE" id="PS51186">
    <property type="entry name" value="GNAT"/>
    <property type="match status" value="1"/>
</dbReference>
<evidence type="ECO:0000313" key="2">
    <source>
        <dbReference type="EMBL" id="MEA0971293.1"/>
    </source>
</evidence>